<keyword evidence="14 20" id="KW-0472">Membrane</keyword>
<dbReference type="InterPro" id="IPR043130">
    <property type="entry name" value="CDP-OH_PTrfase_TM_dom"/>
</dbReference>
<evidence type="ECO:0000256" key="6">
    <source>
        <dbReference type="ARBA" id="ARBA00015623"/>
    </source>
</evidence>
<evidence type="ECO:0000256" key="8">
    <source>
        <dbReference type="ARBA" id="ARBA00022516"/>
    </source>
</evidence>
<evidence type="ECO:0000256" key="5">
    <source>
        <dbReference type="ARBA" id="ARBA00013195"/>
    </source>
</evidence>
<feature type="transmembrane region" description="Helical" evidence="21">
    <location>
        <begin position="160"/>
        <end position="179"/>
    </location>
</feature>
<gene>
    <name evidence="22" type="ORF">C7I55_08635</name>
</gene>
<dbReference type="AlphaFoldDB" id="A0A2P7QR27"/>
<evidence type="ECO:0000256" key="2">
    <source>
        <dbReference type="ARBA" id="ARBA00001936"/>
    </source>
</evidence>
<dbReference type="PIRSF" id="PIRSF000851">
    <property type="entry name" value="PcS"/>
    <property type="match status" value="1"/>
</dbReference>
<evidence type="ECO:0000256" key="10">
    <source>
        <dbReference type="ARBA" id="ARBA00022679"/>
    </source>
</evidence>
<keyword evidence="8 20" id="KW-0444">Lipid biosynthesis</keyword>
<dbReference type="InterPro" id="IPR000462">
    <property type="entry name" value="CDP-OH_P_trans"/>
</dbReference>
<keyword evidence="23" id="KW-1185">Reference proteome</keyword>
<evidence type="ECO:0000256" key="20">
    <source>
        <dbReference type="PIRNR" id="PIRNR000851"/>
    </source>
</evidence>
<evidence type="ECO:0000256" key="4">
    <source>
        <dbReference type="ARBA" id="ARBA00010441"/>
    </source>
</evidence>
<reference evidence="22 23" key="1">
    <citation type="submission" date="2018-03" db="EMBL/GenBank/DDBJ databases">
        <title>The draft genome of Sphingosinicella sp. GL-C-18.</title>
        <authorList>
            <person name="Liu L."/>
            <person name="Li L."/>
            <person name="Liang L."/>
            <person name="Zhang X."/>
            <person name="Wang T."/>
        </authorList>
    </citation>
    <scope>NUCLEOTIDE SEQUENCE [LARGE SCALE GENOMIC DNA]</scope>
    <source>
        <strain evidence="22 23">GL-C-18</strain>
    </source>
</reference>
<feature type="transmembrane region" description="Helical" evidence="21">
    <location>
        <begin position="20"/>
        <end position="40"/>
    </location>
</feature>
<keyword evidence="16 20" id="KW-0464">Manganese</keyword>
<evidence type="ECO:0000256" key="11">
    <source>
        <dbReference type="ARBA" id="ARBA00022692"/>
    </source>
</evidence>
<evidence type="ECO:0000256" key="16">
    <source>
        <dbReference type="ARBA" id="ARBA00023211"/>
    </source>
</evidence>
<evidence type="ECO:0000313" key="22">
    <source>
        <dbReference type="EMBL" id="PSJ40400.1"/>
    </source>
</evidence>
<keyword evidence="11 21" id="KW-0812">Transmembrane</keyword>
<organism evidence="22 23">
    <name type="scientific">Allosphingosinicella deserti</name>
    <dbReference type="NCBI Taxonomy" id="2116704"/>
    <lineage>
        <taxon>Bacteria</taxon>
        <taxon>Pseudomonadati</taxon>
        <taxon>Pseudomonadota</taxon>
        <taxon>Alphaproteobacteria</taxon>
        <taxon>Sphingomonadales</taxon>
        <taxon>Sphingomonadaceae</taxon>
        <taxon>Allosphingosinicella</taxon>
    </lineage>
</organism>
<evidence type="ECO:0000256" key="12">
    <source>
        <dbReference type="ARBA" id="ARBA00022989"/>
    </source>
</evidence>
<dbReference type="RefSeq" id="WP_106512552.1">
    <property type="nucleotide sequence ID" value="NZ_PXYI01000003.1"/>
</dbReference>
<keyword evidence="15 20" id="KW-0594">Phospholipid biosynthesis</keyword>
<keyword evidence="12 21" id="KW-1133">Transmembrane helix</keyword>
<evidence type="ECO:0000256" key="14">
    <source>
        <dbReference type="ARBA" id="ARBA00023136"/>
    </source>
</evidence>
<comment type="similarity">
    <text evidence="4 20">Belongs to the CDP-alcohol phosphatidyltransferase class-I family.</text>
</comment>
<evidence type="ECO:0000256" key="9">
    <source>
        <dbReference type="ARBA" id="ARBA00022519"/>
    </source>
</evidence>
<evidence type="ECO:0000256" key="17">
    <source>
        <dbReference type="ARBA" id="ARBA00023264"/>
    </source>
</evidence>
<name>A0A2P7QR27_9SPHN</name>
<comment type="cofactor">
    <cofactor evidence="2 20">
        <name>Mn(2+)</name>
        <dbReference type="ChEBI" id="CHEBI:29035"/>
    </cofactor>
</comment>
<evidence type="ECO:0000256" key="1">
    <source>
        <dbReference type="ARBA" id="ARBA00000958"/>
    </source>
</evidence>
<keyword evidence="9 20" id="KW-0997">Cell inner membrane</keyword>
<dbReference type="GO" id="GO:0008654">
    <property type="term" value="P:phospholipid biosynthetic process"/>
    <property type="evidence" value="ECO:0007669"/>
    <property type="project" value="UniProtKB-KW"/>
</dbReference>
<evidence type="ECO:0000256" key="21">
    <source>
        <dbReference type="SAM" id="Phobius"/>
    </source>
</evidence>
<evidence type="ECO:0000256" key="13">
    <source>
        <dbReference type="ARBA" id="ARBA00023098"/>
    </source>
</evidence>
<dbReference type="Gene3D" id="1.20.120.1760">
    <property type="match status" value="1"/>
</dbReference>
<feature type="transmembrane region" description="Helical" evidence="21">
    <location>
        <begin position="47"/>
        <end position="69"/>
    </location>
</feature>
<keyword evidence="10 20" id="KW-0808">Transferase</keyword>
<accession>A0A2P7QR27</accession>
<keyword evidence="13 20" id="KW-0443">Lipid metabolism</keyword>
<evidence type="ECO:0000256" key="18">
    <source>
        <dbReference type="ARBA" id="ARBA00033321"/>
    </source>
</evidence>
<comment type="caution">
    <text evidence="22">The sequence shown here is derived from an EMBL/GenBank/DDBJ whole genome shotgun (WGS) entry which is preliminary data.</text>
</comment>
<dbReference type="EC" id="2.7.8.24" evidence="5 20"/>
<dbReference type="InterPro" id="IPR026027">
    <property type="entry name" value="PcS"/>
</dbReference>
<sequence>MDSPADTSPPGGGPPAFFAWLVHAFTASGAILAMLALFAVERGEWRLALFWLFVAVVVDGIDGSFARWARVKEKAARVDGDTLDLVVDYLTYVFVPTLFLWRAGLMPEALAPWLAAAIQLSSLYLFARRDMKSDDNYFRGFPALWNVVAFYLYALGAGPIAGTIVILFLVITTFAPLLFIHPFRVRDYGRWPPALASAWATASTALLWFDAPGTARTACLILSVGSALVLVALGLLRTVRGERPAAIA</sequence>
<evidence type="ECO:0000256" key="3">
    <source>
        <dbReference type="ARBA" id="ARBA00004429"/>
    </source>
</evidence>
<evidence type="ECO:0000256" key="7">
    <source>
        <dbReference type="ARBA" id="ARBA00022475"/>
    </source>
</evidence>
<dbReference type="OrthoDB" id="350520at2"/>
<keyword evidence="7 20" id="KW-1003">Cell membrane</keyword>
<dbReference type="Proteomes" id="UP000241167">
    <property type="component" value="Unassembled WGS sequence"/>
</dbReference>
<evidence type="ECO:0000256" key="19">
    <source>
        <dbReference type="ARBA" id="ARBA00037468"/>
    </source>
</evidence>
<feature type="transmembrane region" description="Helical" evidence="21">
    <location>
        <begin position="215"/>
        <end position="236"/>
    </location>
</feature>
<comment type="function">
    <text evidence="19 20">Condenses choline with CDP-diglyceride to produce phosphatidylcholine and CMP.</text>
</comment>
<proteinExistence type="inferred from homology"/>
<dbReference type="EMBL" id="PXYI01000003">
    <property type="protein sequence ID" value="PSJ40400.1"/>
    <property type="molecule type" value="Genomic_DNA"/>
</dbReference>
<evidence type="ECO:0000313" key="23">
    <source>
        <dbReference type="Proteomes" id="UP000241167"/>
    </source>
</evidence>
<dbReference type="Pfam" id="PF01066">
    <property type="entry name" value="CDP-OH_P_transf"/>
    <property type="match status" value="1"/>
</dbReference>
<protein>
    <recommendedName>
        <fullName evidence="6 20">Phosphatidylcholine synthase</fullName>
        <shortName evidence="20">PC synthase</shortName>
        <shortName evidence="20">PCS</shortName>
        <ecNumber evidence="5 20">2.7.8.24</ecNumber>
    </recommendedName>
    <alternativeName>
        <fullName evidence="18 20">CDP-diglyceride-choline O-phosphatidyltransferase</fullName>
    </alternativeName>
</protein>
<dbReference type="GO" id="GO:0050520">
    <property type="term" value="F:phosphatidylcholine synthase activity"/>
    <property type="evidence" value="ECO:0007669"/>
    <property type="project" value="UniProtKB-EC"/>
</dbReference>
<evidence type="ECO:0000256" key="15">
    <source>
        <dbReference type="ARBA" id="ARBA00023209"/>
    </source>
</evidence>
<keyword evidence="17 20" id="KW-1208">Phospholipid metabolism</keyword>
<comment type="subcellular location">
    <subcellularLocation>
        <location evidence="3 20">Cell inner membrane</location>
        <topology evidence="3 20">Multi-pass membrane protein</topology>
    </subcellularLocation>
</comment>
<comment type="catalytic activity">
    <reaction evidence="1 20">
        <text>a CDP-1,2-diacyl-sn-glycerol + choline = a 1,2-diacyl-sn-glycero-3-phosphocholine + CMP + H(+)</text>
        <dbReference type="Rhea" id="RHEA:14597"/>
        <dbReference type="ChEBI" id="CHEBI:15354"/>
        <dbReference type="ChEBI" id="CHEBI:15378"/>
        <dbReference type="ChEBI" id="CHEBI:57643"/>
        <dbReference type="ChEBI" id="CHEBI:58332"/>
        <dbReference type="ChEBI" id="CHEBI:60377"/>
        <dbReference type="EC" id="2.7.8.24"/>
    </reaction>
</comment>
<dbReference type="GO" id="GO:0005886">
    <property type="term" value="C:plasma membrane"/>
    <property type="evidence" value="ECO:0007669"/>
    <property type="project" value="UniProtKB-SubCell"/>
</dbReference>